<accession>A0ABP9LAE0</accession>
<evidence type="ECO:0000256" key="1">
    <source>
        <dbReference type="SAM" id="Phobius"/>
    </source>
</evidence>
<proteinExistence type="predicted"/>
<dbReference type="RefSeq" id="WP_259550319.1">
    <property type="nucleotide sequence ID" value="NZ_BAABHW010000002.1"/>
</dbReference>
<keyword evidence="3" id="KW-1185">Reference proteome</keyword>
<gene>
    <name evidence="2" type="ORF">GCM10023209_17740</name>
</gene>
<dbReference type="Proteomes" id="UP001499910">
    <property type="component" value="Unassembled WGS sequence"/>
</dbReference>
<feature type="transmembrane region" description="Helical" evidence="1">
    <location>
        <begin position="21"/>
        <end position="39"/>
    </location>
</feature>
<reference evidence="3" key="1">
    <citation type="journal article" date="2019" name="Int. J. Syst. Evol. Microbiol.">
        <title>The Global Catalogue of Microorganisms (GCM) 10K type strain sequencing project: providing services to taxonomists for standard genome sequencing and annotation.</title>
        <authorList>
            <consortium name="The Broad Institute Genomics Platform"/>
            <consortium name="The Broad Institute Genome Sequencing Center for Infectious Disease"/>
            <person name="Wu L."/>
            <person name="Ma J."/>
        </authorList>
    </citation>
    <scope>NUCLEOTIDE SEQUENCE [LARGE SCALE GENOMIC DNA]</scope>
    <source>
        <strain evidence="3">JCM 18015</strain>
    </source>
</reference>
<evidence type="ECO:0000313" key="2">
    <source>
        <dbReference type="EMBL" id="GAA5072695.1"/>
    </source>
</evidence>
<keyword evidence="1" id="KW-0472">Membrane</keyword>
<sequence length="184" mass="20856">MIARSFRRFWADTSAAVAFETVLILPLLIWAFVGSFVFFDAFRTYNTSVKATYSVADLISRQRSWIYSHDIEGYANILTHIIRDTPPVRMRVTQIGMVNGNYQVDWSHGVNGAARLFTTTLPQVEEHLPLMGNGERIVLVETTVAYDPPFDLGLTNIDFQNFTLVRPRYAGQVPFDDEEDAPSS</sequence>
<protein>
    <submittedName>
        <fullName evidence="2">Pilus assembly protein</fullName>
    </submittedName>
</protein>
<comment type="caution">
    <text evidence="2">The sequence shown here is derived from an EMBL/GenBank/DDBJ whole genome shotgun (WGS) entry which is preliminary data.</text>
</comment>
<evidence type="ECO:0000313" key="3">
    <source>
        <dbReference type="Proteomes" id="UP001499910"/>
    </source>
</evidence>
<keyword evidence="1" id="KW-0812">Transmembrane</keyword>
<name>A0ABP9LAE0_9RHOB</name>
<dbReference type="EMBL" id="BAABHW010000002">
    <property type="protein sequence ID" value="GAA5072695.1"/>
    <property type="molecule type" value="Genomic_DNA"/>
</dbReference>
<keyword evidence="1" id="KW-1133">Transmembrane helix</keyword>
<organism evidence="2 3">
    <name type="scientific">[Roseibacterium] beibuensis</name>
    <dbReference type="NCBI Taxonomy" id="1193142"/>
    <lineage>
        <taxon>Bacteria</taxon>
        <taxon>Pseudomonadati</taxon>
        <taxon>Pseudomonadota</taxon>
        <taxon>Alphaproteobacteria</taxon>
        <taxon>Rhodobacterales</taxon>
        <taxon>Roseobacteraceae</taxon>
        <taxon>Roseicyclus</taxon>
    </lineage>
</organism>